<name>A0ABW3L0A7_9BACI</name>
<reference evidence="3" key="1">
    <citation type="journal article" date="2019" name="Int. J. Syst. Evol. Microbiol.">
        <title>The Global Catalogue of Microorganisms (GCM) 10K type strain sequencing project: providing services to taxonomists for standard genome sequencing and annotation.</title>
        <authorList>
            <consortium name="The Broad Institute Genomics Platform"/>
            <consortium name="The Broad Institute Genome Sequencing Center for Infectious Disease"/>
            <person name="Wu L."/>
            <person name="Ma J."/>
        </authorList>
    </citation>
    <scope>NUCLEOTIDE SEQUENCE [LARGE SCALE GENOMIC DNA]</scope>
    <source>
        <strain evidence="3">CCUG 56607</strain>
    </source>
</reference>
<dbReference type="GO" id="GO:0008168">
    <property type="term" value="F:methyltransferase activity"/>
    <property type="evidence" value="ECO:0007669"/>
    <property type="project" value="UniProtKB-KW"/>
</dbReference>
<feature type="domain" description="Methyltransferase type 11" evidence="1">
    <location>
        <begin position="42"/>
        <end position="137"/>
    </location>
</feature>
<evidence type="ECO:0000259" key="1">
    <source>
        <dbReference type="Pfam" id="PF08241"/>
    </source>
</evidence>
<dbReference type="InterPro" id="IPR013216">
    <property type="entry name" value="Methyltransf_11"/>
</dbReference>
<proteinExistence type="predicted"/>
<dbReference type="PANTHER" id="PTHR43861">
    <property type="entry name" value="TRANS-ACONITATE 2-METHYLTRANSFERASE-RELATED"/>
    <property type="match status" value="1"/>
</dbReference>
<protein>
    <submittedName>
        <fullName evidence="2">Class I SAM-dependent methyltransferase</fullName>
        <ecNumber evidence="2">2.1.1.-</ecNumber>
    </submittedName>
</protein>
<comment type="caution">
    <text evidence="2">The sequence shown here is derived from an EMBL/GenBank/DDBJ whole genome shotgun (WGS) entry which is preliminary data.</text>
</comment>
<organism evidence="2 3">
    <name type="scientific">Thalassobacillus hwangdonensis</name>
    <dbReference type="NCBI Taxonomy" id="546108"/>
    <lineage>
        <taxon>Bacteria</taxon>
        <taxon>Bacillati</taxon>
        <taxon>Bacillota</taxon>
        <taxon>Bacilli</taxon>
        <taxon>Bacillales</taxon>
        <taxon>Bacillaceae</taxon>
        <taxon>Thalassobacillus</taxon>
    </lineage>
</organism>
<dbReference type="InterPro" id="IPR029063">
    <property type="entry name" value="SAM-dependent_MTases_sf"/>
</dbReference>
<dbReference type="CDD" id="cd02440">
    <property type="entry name" value="AdoMet_MTases"/>
    <property type="match status" value="1"/>
</dbReference>
<evidence type="ECO:0000313" key="3">
    <source>
        <dbReference type="Proteomes" id="UP001596990"/>
    </source>
</evidence>
<evidence type="ECO:0000313" key="2">
    <source>
        <dbReference type="EMBL" id="MFD1019514.1"/>
    </source>
</evidence>
<gene>
    <name evidence="2" type="ORF">ACFQ2J_10060</name>
</gene>
<dbReference type="EMBL" id="JBHTKL010000005">
    <property type="protein sequence ID" value="MFD1019514.1"/>
    <property type="molecule type" value="Genomic_DNA"/>
</dbReference>
<accession>A0ABW3L0A7</accession>
<dbReference type="GO" id="GO:0032259">
    <property type="term" value="P:methylation"/>
    <property type="evidence" value="ECO:0007669"/>
    <property type="project" value="UniProtKB-KW"/>
</dbReference>
<keyword evidence="2" id="KW-0808">Transferase</keyword>
<dbReference type="Gene3D" id="3.40.50.150">
    <property type="entry name" value="Vaccinia Virus protein VP39"/>
    <property type="match status" value="1"/>
</dbReference>
<sequence length="188" mass="21413">MSEKKFNPEKADKLLTKEREEKIQPKALMDRLQISESDTIADLGAGNGFFTLPLAKRTKEKVYAVDLEPQMLDLLRQRVEEAQLKNVDYVVSDLENIDLKDDTADKLMVAFVIHEVGSIPQALSEMKRIMKKDAQVMFVEWEAVESESGPPLHHRIPSDELMKILDQEGFSAKLISMDEVYAVHAKLK</sequence>
<dbReference type="Proteomes" id="UP001596990">
    <property type="component" value="Unassembled WGS sequence"/>
</dbReference>
<dbReference type="EC" id="2.1.1.-" evidence="2"/>
<dbReference type="Pfam" id="PF08241">
    <property type="entry name" value="Methyltransf_11"/>
    <property type="match status" value="1"/>
</dbReference>
<keyword evidence="3" id="KW-1185">Reference proteome</keyword>
<dbReference type="SUPFAM" id="SSF53335">
    <property type="entry name" value="S-adenosyl-L-methionine-dependent methyltransferases"/>
    <property type="match status" value="1"/>
</dbReference>
<dbReference type="RefSeq" id="WP_386059528.1">
    <property type="nucleotide sequence ID" value="NZ_JBHTKL010000005.1"/>
</dbReference>
<keyword evidence="2" id="KW-0489">Methyltransferase</keyword>